<protein>
    <recommendedName>
        <fullName evidence="1">NERD domain-containing protein</fullName>
    </recommendedName>
</protein>
<feature type="domain" description="NERD" evidence="1">
    <location>
        <begin position="1"/>
        <end position="29"/>
    </location>
</feature>
<dbReference type="EMBL" id="JAZHRV010000001">
    <property type="protein sequence ID" value="MEH2556844.1"/>
    <property type="molecule type" value="Genomic_DNA"/>
</dbReference>
<evidence type="ECO:0000313" key="2">
    <source>
        <dbReference type="EMBL" id="MEH2556844.1"/>
    </source>
</evidence>
<gene>
    <name evidence="2" type="ORF">V1286_004373</name>
</gene>
<accession>A0ABU8BE74</accession>
<sequence length="29" mass="3423">MFNMLSYIRQTDLMLVAAQNFILLSINDF</sequence>
<name>A0ABU8BE74_9BRAD</name>
<proteinExistence type="predicted"/>
<evidence type="ECO:0000313" key="3">
    <source>
        <dbReference type="Proteomes" id="UP001364224"/>
    </source>
</evidence>
<dbReference type="Proteomes" id="UP001364224">
    <property type="component" value="Unassembled WGS sequence"/>
</dbReference>
<reference evidence="2 3" key="1">
    <citation type="submission" date="2024-02" db="EMBL/GenBank/DDBJ databases">
        <title>Adaptive strategies in a cosmopolitan and abundant soil bacterium.</title>
        <authorList>
            <person name="Carini P."/>
        </authorList>
    </citation>
    <scope>NUCLEOTIDE SEQUENCE [LARGE SCALE GENOMIC DNA]</scope>
    <source>
        <strain evidence="2 3">AZCC 1608</strain>
    </source>
</reference>
<dbReference type="InterPro" id="IPR011528">
    <property type="entry name" value="NERD"/>
</dbReference>
<dbReference type="PROSITE" id="PS50965">
    <property type="entry name" value="NERD"/>
    <property type="match status" value="1"/>
</dbReference>
<organism evidence="2 3">
    <name type="scientific">Bradyrhizobium algeriense</name>
    <dbReference type="NCBI Taxonomy" id="634784"/>
    <lineage>
        <taxon>Bacteria</taxon>
        <taxon>Pseudomonadati</taxon>
        <taxon>Pseudomonadota</taxon>
        <taxon>Alphaproteobacteria</taxon>
        <taxon>Hyphomicrobiales</taxon>
        <taxon>Nitrobacteraceae</taxon>
        <taxon>Bradyrhizobium</taxon>
    </lineage>
</organism>
<evidence type="ECO:0000259" key="1">
    <source>
        <dbReference type="PROSITE" id="PS50965"/>
    </source>
</evidence>
<comment type="caution">
    <text evidence="2">The sequence shown here is derived from an EMBL/GenBank/DDBJ whole genome shotgun (WGS) entry which is preliminary data.</text>
</comment>
<keyword evidence="3" id="KW-1185">Reference proteome</keyword>